<proteinExistence type="predicted"/>
<evidence type="ECO:0000256" key="1">
    <source>
        <dbReference type="SAM" id="MobiDB-lite"/>
    </source>
</evidence>
<dbReference type="VEuPathDB" id="FungiDB:MYCFIDRAFT_175831"/>
<feature type="region of interest" description="Disordered" evidence="1">
    <location>
        <begin position="284"/>
        <end position="303"/>
    </location>
</feature>
<evidence type="ECO:0000313" key="2">
    <source>
        <dbReference type="EMBL" id="EME82282.1"/>
    </source>
</evidence>
<reference evidence="2 3" key="1">
    <citation type="journal article" date="2012" name="PLoS Pathog.">
        <title>Diverse lifestyles and strategies of plant pathogenesis encoded in the genomes of eighteen Dothideomycetes fungi.</title>
        <authorList>
            <person name="Ohm R.A."/>
            <person name="Feau N."/>
            <person name="Henrissat B."/>
            <person name="Schoch C.L."/>
            <person name="Horwitz B.A."/>
            <person name="Barry K.W."/>
            <person name="Condon B.J."/>
            <person name="Copeland A.C."/>
            <person name="Dhillon B."/>
            <person name="Glaser F."/>
            <person name="Hesse C.N."/>
            <person name="Kosti I."/>
            <person name="LaButti K."/>
            <person name="Lindquist E.A."/>
            <person name="Lucas S."/>
            <person name="Salamov A.A."/>
            <person name="Bradshaw R.E."/>
            <person name="Ciuffetti L."/>
            <person name="Hamelin R.C."/>
            <person name="Kema G.H.J."/>
            <person name="Lawrence C."/>
            <person name="Scott J.A."/>
            <person name="Spatafora J.W."/>
            <person name="Turgeon B.G."/>
            <person name="de Wit P.J.G.M."/>
            <person name="Zhong S."/>
            <person name="Goodwin S.B."/>
            <person name="Grigoriev I.V."/>
        </authorList>
    </citation>
    <scope>NUCLEOTIDE SEQUENCE [LARGE SCALE GENOMIC DNA]</scope>
    <source>
        <strain evidence="2 3">CIRAD86</strain>
    </source>
</reference>
<dbReference type="HOGENOM" id="CLU_918679_0_0_1"/>
<gene>
    <name evidence="2" type="ORF">MYCFIDRAFT_175831</name>
</gene>
<dbReference type="EMBL" id="KB446559">
    <property type="protein sequence ID" value="EME82282.1"/>
    <property type="molecule type" value="Genomic_DNA"/>
</dbReference>
<evidence type="ECO:0000313" key="3">
    <source>
        <dbReference type="Proteomes" id="UP000016932"/>
    </source>
</evidence>
<protein>
    <submittedName>
        <fullName evidence="2">Uncharacterized protein</fullName>
    </submittedName>
</protein>
<dbReference type="AlphaFoldDB" id="M3AYM8"/>
<organism evidence="2 3">
    <name type="scientific">Pseudocercospora fijiensis (strain CIRAD86)</name>
    <name type="common">Black leaf streak disease fungus</name>
    <name type="synonym">Mycosphaerella fijiensis</name>
    <dbReference type="NCBI Taxonomy" id="383855"/>
    <lineage>
        <taxon>Eukaryota</taxon>
        <taxon>Fungi</taxon>
        <taxon>Dikarya</taxon>
        <taxon>Ascomycota</taxon>
        <taxon>Pezizomycotina</taxon>
        <taxon>Dothideomycetes</taxon>
        <taxon>Dothideomycetidae</taxon>
        <taxon>Mycosphaerellales</taxon>
        <taxon>Mycosphaerellaceae</taxon>
        <taxon>Pseudocercospora</taxon>
    </lineage>
</organism>
<dbReference type="KEGG" id="pfj:MYCFIDRAFT_175831"/>
<dbReference type="RefSeq" id="XP_007927681.1">
    <property type="nucleotide sequence ID" value="XM_007929490.1"/>
</dbReference>
<dbReference type="Proteomes" id="UP000016932">
    <property type="component" value="Unassembled WGS sequence"/>
</dbReference>
<name>M3AYM8_PSEFD</name>
<accession>M3AYM8</accession>
<sequence length="303" mass="33864">MLCSIGRHCTDGLATMSKAGSSGVHDEGSYALALGGTAEGGLADLGRHEEVGRHHRADHMCTYASGKPLGKQCSGGFHASSSWRLALLEPWPPLHFRVREKQVRVAFLRKDAAPMKRSHRQKTTRSTKHRHAFLASFERRSSAYSGTSQPLRNRVIPFKRHLIAKAWCIGALSHQTSRLRRPQIRFPGLGPRTTASYSRSASYERHSSRLLVFQPPARVQRTTSRRVNLQGRNTAFAHSQWLNVAYLSFRRAKYRPDFEPVDSYGLFFSAFSSSAVDHAMSAHTFRSPGQKSAATAPENRVVR</sequence>
<dbReference type="GeneID" id="19333444"/>
<keyword evidence="3" id="KW-1185">Reference proteome</keyword>